<dbReference type="RefSeq" id="WP_332867364.1">
    <property type="nucleotide sequence ID" value="NZ_JBAFSM010000064.1"/>
</dbReference>
<proteinExistence type="predicted"/>
<name>A0AAW9QZJ8_9CHRO</name>
<dbReference type="AlphaFoldDB" id="A0AAW9QZJ8"/>
<evidence type="ECO:0000313" key="2">
    <source>
        <dbReference type="Proteomes" id="UP001328733"/>
    </source>
</evidence>
<protein>
    <submittedName>
        <fullName evidence="1">Uncharacterized protein</fullName>
    </submittedName>
</protein>
<accession>A0AAW9QZJ8</accession>
<evidence type="ECO:0000313" key="1">
    <source>
        <dbReference type="EMBL" id="MEG3439891.1"/>
    </source>
</evidence>
<reference evidence="1 2" key="1">
    <citation type="submission" date="2024-01" db="EMBL/GenBank/DDBJ databases">
        <title>Genomic insights into the taxonomy and metabolism of the cyanobacterium Pannus brasiliensis CCIBt3594.</title>
        <authorList>
            <person name="Machado M."/>
            <person name="Botero N.B."/>
            <person name="Andreote A.P.D."/>
            <person name="Feitosa A.M.T."/>
            <person name="Popin R."/>
            <person name="Sivonen K."/>
            <person name="Fiore M.F."/>
        </authorList>
    </citation>
    <scope>NUCLEOTIDE SEQUENCE [LARGE SCALE GENOMIC DNA]</scope>
    <source>
        <strain evidence="1 2">CCIBt3594</strain>
    </source>
</reference>
<keyword evidence="2" id="KW-1185">Reference proteome</keyword>
<gene>
    <name evidence="1" type="ORF">V0288_22380</name>
</gene>
<dbReference type="Proteomes" id="UP001328733">
    <property type="component" value="Unassembled WGS sequence"/>
</dbReference>
<organism evidence="1 2">
    <name type="scientific">Pannus brasiliensis CCIBt3594</name>
    <dbReference type="NCBI Taxonomy" id="1427578"/>
    <lineage>
        <taxon>Bacteria</taxon>
        <taxon>Bacillati</taxon>
        <taxon>Cyanobacteriota</taxon>
        <taxon>Cyanophyceae</taxon>
        <taxon>Oscillatoriophycideae</taxon>
        <taxon>Chroococcales</taxon>
        <taxon>Microcystaceae</taxon>
        <taxon>Pannus</taxon>
    </lineage>
</organism>
<dbReference type="EMBL" id="JBAFSM010000064">
    <property type="protein sequence ID" value="MEG3439891.1"/>
    <property type="molecule type" value="Genomic_DNA"/>
</dbReference>
<sequence>MEIIWIKDVKGMYTNLSLVQSLQVHERENDGQYELTAYFPGDDGYSHLKIGTKEECEKEMNRIIAKTSGGEQEC</sequence>
<comment type="caution">
    <text evidence="1">The sequence shown here is derived from an EMBL/GenBank/DDBJ whole genome shotgun (WGS) entry which is preliminary data.</text>
</comment>